<keyword evidence="7 10" id="KW-1133">Transmembrane helix</keyword>
<gene>
    <name evidence="13" type="ORF">M0R45_033516</name>
</gene>
<evidence type="ECO:0000259" key="11">
    <source>
        <dbReference type="PROSITE" id="PS50893"/>
    </source>
</evidence>
<feature type="transmembrane region" description="Helical" evidence="10">
    <location>
        <begin position="705"/>
        <end position="725"/>
    </location>
</feature>
<keyword evidence="6" id="KW-0067">ATP-binding</keyword>
<evidence type="ECO:0000256" key="4">
    <source>
        <dbReference type="ARBA" id="ARBA00022737"/>
    </source>
</evidence>
<feature type="transmembrane region" description="Helical" evidence="10">
    <location>
        <begin position="76"/>
        <end position="97"/>
    </location>
</feature>
<comment type="similarity">
    <text evidence="1">Belongs to the ABC transporter superfamily. ABCB family. Multidrug resistance exporter (TC 3.A.1.201) subfamily.</text>
</comment>
<evidence type="ECO:0000256" key="8">
    <source>
        <dbReference type="ARBA" id="ARBA00023136"/>
    </source>
</evidence>
<evidence type="ECO:0000256" key="3">
    <source>
        <dbReference type="ARBA" id="ARBA00022692"/>
    </source>
</evidence>
<dbReference type="GO" id="GO:0140359">
    <property type="term" value="F:ABC-type transporter activity"/>
    <property type="evidence" value="ECO:0007669"/>
    <property type="project" value="InterPro"/>
</dbReference>
<reference evidence="13 14" key="1">
    <citation type="journal article" date="2023" name="G3 (Bethesda)">
        <title>A chromosome-length genome assembly and annotation of blackberry (Rubus argutus, cv. 'Hillquist').</title>
        <authorList>
            <person name="Bruna T."/>
            <person name="Aryal R."/>
            <person name="Dudchenko O."/>
            <person name="Sargent D.J."/>
            <person name="Mead D."/>
            <person name="Buti M."/>
            <person name="Cavallini A."/>
            <person name="Hytonen T."/>
            <person name="Andres J."/>
            <person name="Pham M."/>
            <person name="Weisz D."/>
            <person name="Mascagni F."/>
            <person name="Usai G."/>
            <person name="Natali L."/>
            <person name="Bassil N."/>
            <person name="Fernandez G.E."/>
            <person name="Lomsadze A."/>
            <person name="Armour M."/>
            <person name="Olukolu B."/>
            <person name="Poorten T."/>
            <person name="Britton C."/>
            <person name="Davik J."/>
            <person name="Ashrafi H."/>
            <person name="Aiden E.L."/>
            <person name="Borodovsky M."/>
            <person name="Worthington M."/>
        </authorList>
    </citation>
    <scope>NUCLEOTIDE SEQUENCE [LARGE SCALE GENOMIC DNA]</scope>
    <source>
        <strain evidence="13">PI 553951</strain>
    </source>
</reference>
<evidence type="ECO:0000259" key="12">
    <source>
        <dbReference type="PROSITE" id="PS50929"/>
    </source>
</evidence>
<accession>A0AAW1WNG6</accession>
<feature type="transmembrane region" description="Helical" evidence="10">
    <location>
        <begin position="34"/>
        <end position="56"/>
    </location>
</feature>
<organism evidence="13 14">
    <name type="scientific">Rubus argutus</name>
    <name type="common">Southern blackberry</name>
    <dbReference type="NCBI Taxonomy" id="59490"/>
    <lineage>
        <taxon>Eukaryota</taxon>
        <taxon>Viridiplantae</taxon>
        <taxon>Streptophyta</taxon>
        <taxon>Embryophyta</taxon>
        <taxon>Tracheophyta</taxon>
        <taxon>Spermatophyta</taxon>
        <taxon>Magnoliopsida</taxon>
        <taxon>eudicotyledons</taxon>
        <taxon>Gunneridae</taxon>
        <taxon>Pentapetalae</taxon>
        <taxon>rosids</taxon>
        <taxon>fabids</taxon>
        <taxon>Rosales</taxon>
        <taxon>Rosaceae</taxon>
        <taxon>Rosoideae</taxon>
        <taxon>Rosoideae incertae sedis</taxon>
        <taxon>Rubus</taxon>
    </lineage>
</organism>
<dbReference type="Proteomes" id="UP001457282">
    <property type="component" value="Unassembled WGS sequence"/>
</dbReference>
<feature type="domain" description="ABC transmembrane type-1" evidence="12">
    <location>
        <begin position="78"/>
        <end position="318"/>
    </location>
</feature>
<feature type="transmembrane region" description="Helical" evidence="10">
    <location>
        <begin position="665"/>
        <end position="685"/>
    </location>
</feature>
<dbReference type="GO" id="GO:0016020">
    <property type="term" value="C:membrane"/>
    <property type="evidence" value="ECO:0007669"/>
    <property type="project" value="InterPro"/>
</dbReference>
<dbReference type="AlphaFoldDB" id="A0AAW1WNG6"/>
<dbReference type="PROSITE" id="PS50893">
    <property type="entry name" value="ABC_TRANSPORTER_2"/>
    <property type="match status" value="2"/>
</dbReference>
<keyword evidence="2" id="KW-0813">Transport</keyword>
<dbReference type="PROSITE" id="PS00211">
    <property type="entry name" value="ABC_TRANSPORTER_1"/>
    <property type="match status" value="2"/>
</dbReference>
<dbReference type="GO" id="GO:0016887">
    <property type="term" value="F:ATP hydrolysis activity"/>
    <property type="evidence" value="ECO:0007669"/>
    <property type="project" value="InterPro"/>
</dbReference>
<evidence type="ECO:0000256" key="7">
    <source>
        <dbReference type="ARBA" id="ARBA00022989"/>
    </source>
</evidence>
<comment type="caution">
    <text evidence="13">The sequence shown here is derived from an EMBL/GenBank/DDBJ whole genome shotgun (WGS) entry which is preliminary data.</text>
</comment>
<keyword evidence="14" id="KW-1185">Reference proteome</keyword>
<feature type="domain" description="ABC transmembrane type-1" evidence="12">
    <location>
        <begin position="666"/>
        <end position="953"/>
    </location>
</feature>
<keyword evidence="4" id="KW-0677">Repeat</keyword>
<keyword evidence="8 10" id="KW-0472">Membrane</keyword>
<dbReference type="InterPro" id="IPR011527">
    <property type="entry name" value="ABC1_TM_dom"/>
</dbReference>
<dbReference type="InterPro" id="IPR027417">
    <property type="entry name" value="P-loop_NTPase"/>
</dbReference>
<evidence type="ECO:0000313" key="13">
    <source>
        <dbReference type="EMBL" id="KAK9925183.1"/>
    </source>
</evidence>
<dbReference type="Gene3D" id="3.40.50.300">
    <property type="entry name" value="P-loop containing nucleotide triphosphate hydrolases"/>
    <property type="match status" value="2"/>
</dbReference>
<feature type="transmembrane region" description="Helical" evidence="10">
    <location>
        <begin position="889"/>
        <end position="913"/>
    </location>
</feature>
<dbReference type="PANTHER" id="PTHR45136">
    <property type="entry name" value="ABC TRANSPORTER DOMAIN-CONTAINING PROTEIN"/>
    <property type="match status" value="1"/>
</dbReference>
<proteinExistence type="inferred from homology"/>
<evidence type="ECO:0000313" key="14">
    <source>
        <dbReference type="Proteomes" id="UP001457282"/>
    </source>
</evidence>
<dbReference type="PANTHER" id="PTHR45136:SF2">
    <property type="entry name" value="ABC TRANSPORTER DOMAIN-CONTAINING PROTEIN"/>
    <property type="match status" value="1"/>
</dbReference>
<dbReference type="EMBL" id="JBEDUW010000006">
    <property type="protein sequence ID" value="KAK9925183.1"/>
    <property type="molecule type" value="Genomic_DNA"/>
</dbReference>
<evidence type="ECO:0000256" key="2">
    <source>
        <dbReference type="ARBA" id="ARBA00022448"/>
    </source>
</evidence>
<protein>
    <submittedName>
        <fullName evidence="13">Uncharacterized protein</fullName>
    </submittedName>
</protein>
<feature type="transmembrane region" description="Helical" evidence="10">
    <location>
        <begin position="806"/>
        <end position="826"/>
    </location>
</feature>
<evidence type="ECO:0000256" key="6">
    <source>
        <dbReference type="ARBA" id="ARBA00022840"/>
    </source>
</evidence>
<dbReference type="Pfam" id="PF00664">
    <property type="entry name" value="ABC_membrane"/>
    <property type="match status" value="2"/>
</dbReference>
<dbReference type="CDD" id="cd18577">
    <property type="entry name" value="ABC_6TM_Pgp_ABCB1_D1_like"/>
    <property type="match status" value="1"/>
</dbReference>
<dbReference type="Pfam" id="PF00005">
    <property type="entry name" value="ABC_tran"/>
    <property type="match status" value="2"/>
</dbReference>
<keyword evidence="9" id="KW-0325">Glycoprotein</keyword>
<feature type="transmembrane region" description="Helical" evidence="10">
    <location>
        <begin position="282"/>
        <end position="304"/>
    </location>
</feature>
<keyword evidence="5" id="KW-0547">Nucleotide-binding</keyword>
<sequence>MSSSADKSNNIEIKKKKNGSVRSIFMHADAVDKFLMTLGLLGAVGDGFSLRMLIVFNSSLMNNMGSGGASDKNKMMPFVYLACASWFTCFLEGYCWTRTGERQAAKMRTKYLKAVLRQEVAYFDSHQTSASEVVTSLSNDIQIIQDVLSEKVPDFLNRISSFIASYVVAFVLMWELALVGLPFVLILVLPGWICGRTLTKIAGKRRQEHIKASTIAEQAISSIRTVYAFVGEKNTITQFSAALHETTKLGLKQGLVKGLAIGSTCCVFAIWAIISYCGGRMVIYHGALGGTVFAVGVSLVNGGMTMGYALSNLKYIAEACSAGENIMEVINRVPEIDSEDMEGTVLDNVSSEVQYNHVKFAYPSRPESIVLNNFCLTIPAGKTVALAGSSGSGKSTVTLLLQRFYNPLEGEILLDGFAIDKLQLKWLRAKMASVSQEPSLFSTSIKENILVGKEDGTMEEVVEASKASNAHNFICQLPHGYDTQVGERGIQVSGGQKQRIAIARALIKKPQILLLDEATSALDSESERLVQEALHTAAMGRTTIVIAHRLSTIQKADVIAVMQDGCVMEIGSHHELIQHENGVYTSFVRLQEMPQKETPEDEGRCGSSSLVNLNDSTSTSQLNSTSQVVGSDSASTTAQDISNLSMQKSSLWRLLSMNIPEWKQAALGCLSAILFGAVEPMFGFTMGTTLSVFFLTNHEEMKEKITTLAFCFLGLFVIALLINLLQHYSFAYVGEYLSNRIRERLLTKILSFEVGWFDEDRNSTGAICSRLTKDAEQVRSLVGDRLCLVVQTISAVTIAWTMALIIAWRLAIVVIAVQPIVILSIYSRRVLLKSMSSKAIKSQEESCKLAAEAIYNLRTINAFSAQNRILKMLEKVQEGPRRESKRQSWYAGIGLGFSMGLLILTAGLCYWYGSWLVSQGYLTPRSVFQTILILFSTGRVIADAGSMTSDLAHGWDSIGSIFGILDRTTRIEPQVPKDSQVEKLMGEVHFRDVYFAYPTRPNVMVFQGFSMNIEAGKSTALVGQSGSGKSTIIGLIERFYDPIRGVVEMDGRDVRSYHLRSLRKHMALVSQEPTLFAGTIRENIVFGASDNMDERTIIEAARAANAHDFISGLKDGYDTSCGGRGLQLSGGQKQRIAIARAILRNPAVLLLDEATSALDSHSEKVVQDALERVMVGRTSVVVAHRLNTIQHCDMITVLDKGKVVEKGTHSFLLAKGHSGAYYTMINFTVRSP</sequence>
<name>A0AAW1WNG6_RUBAR</name>
<dbReference type="FunFam" id="3.40.50.300:FF:000205">
    <property type="entry name" value="ABC transporter B family member 4"/>
    <property type="match status" value="2"/>
</dbReference>
<dbReference type="CDD" id="cd18578">
    <property type="entry name" value="ABC_6TM_Pgp_ABCB1_D2_like"/>
    <property type="match status" value="1"/>
</dbReference>
<dbReference type="Gene3D" id="1.20.1560.10">
    <property type="entry name" value="ABC transporter type 1, transmembrane domain"/>
    <property type="match status" value="1"/>
</dbReference>
<dbReference type="InterPro" id="IPR003593">
    <property type="entry name" value="AAA+_ATPase"/>
</dbReference>
<dbReference type="SUPFAM" id="SSF90123">
    <property type="entry name" value="ABC transporter transmembrane region"/>
    <property type="match status" value="2"/>
</dbReference>
<dbReference type="SMART" id="SM00382">
    <property type="entry name" value="AAA"/>
    <property type="match status" value="2"/>
</dbReference>
<dbReference type="PROSITE" id="PS50929">
    <property type="entry name" value="ABC_TM1F"/>
    <property type="match status" value="2"/>
</dbReference>
<evidence type="ECO:0000256" key="10">
    <source>
        <dbReference type="SAM" id="Phobius"/>
    </source>
</evidence>
<dbReference type="InterPro" id="IPR017871">
    <property type="entry name" value="ABC_transporter-like_CS"/>
</dbReference>
<dbReference type="SUPFAM" id="SSF52540">
    <property type="entry name" value="P-loop containing nucleoside triphosphate hydrolases"/>
    <property type="match status" value="2"/>
</dbReference>
<dbReference type="InterPro" id="IPR003439">
    <property type="entry name" value="ABC_transporter-like_ATP-bd"/>
</dbReference>
<evidence type="ECO:0000256" key="1">
    <source>
        <dbReference type="ARBA" id="ARBA00007577"/>
    </source>
</evidence>
<feature type="transmembrane region" description="Helical" evidence="10">
    <location>
        <begin position="258"/>
        <end position="276"/>
    </location>
</feature>
<keyword evidence="3 10" id="KW-0812">Transmembrane</keyword>
<feature type="domain" description="ABC transporter" evidence="11">
    <location>
        <begin position="988"/>
        <end position="1225"/>
    </location>
</feature>
<evidence type="ECO:0000256" key="9">
    <source>
        <dbReference type="ARBA" id="ARBA00023180"/>
    </source>
</evidence>
<dbReference type="InterPro" id="IPR036640">
    <property type="entry name" value="ABC1_TM_sf"/>
</dbReference>
<evidence type="ECO:0000256" key="5">
    <source>
        <dbReference type="ARBA" id="ARBA00022741"/>
    </source>
</evidence>
<feature type="domain" description="ABC transporter" evidence="11">
    <location>
        <begin position="353"/>
        <end position="589"/>
    </location>
</feature>
<dbReference type="GO" id="GO:0005524">
    <property type="term" value="F:ATP binding"/>
    <property type="evidence" value="ECO:0007669"/>
    <property type="project" value="UniProtKB-KW"/>
</dbReference>
<dbReference type="CDD" id="cd03249">
    <property type="entry name" value="ABC_MTABC3_MDL1_MDL2"/>
    <property type="match status" value="2"/>
</dbReference>